<comment type="similarity">
    <text evidence="1 2">Belongs to the BioY family.</text>
</comment>
<feature type="transmembrane region" description="Helical" evidence="3">
    <location>
        <begin position="149"/>
        <end position="173"/>
    </location>
</feature>
<protein>
    <recommendedName>
        <fullName evidence="2">Biotin transporter</fullName>
    </recommendedName>
</protein>
<keyword evidence="2" id="KW-1003">Cell membrane</keyword>
<comment type="subcellular location">
    <subcellularLocation>
        <location evidence="2">Cell membrane</location>
        <topology evidence="2">Multi-pass membrane protein</topology>
    </subcellularLocation>
</comment>
<evidence type="ECO:0000256" key="3">
    <source>
        <dbReference type="SAM" id="Phobius"/>
    </source>
</evidence>
<evidence type="ECO:0000313" key="5">
    <source>
        <dbReference type="Proteomes" id="UP000657006"/>
    </source>
</evidence>
<dbReference type="GO" id="GO:0015225">
    <property type="term" value="F:biotin transmembrane transporter activity"/>
    <property type="evidence" value="ECO:0007669"/>
    <property type="project" value="UniProtKB-UniRule"/>
</dbReference>
<dbReference type="AlphaFoldDB" id="A0A926DSV8"/>
<feature type="transmembrane region" description="Helical" evidence="3">
    <location>
        <begin position="87"/>
        <end position="108"/>
    </location>
</feature>
<keyword evidence="2 3" id="KW-0472">Membrane</keyword>
<dbReference type="InterPro" id="IPR003784">
    <property type="entry name" value="BioY"/>
</dbReference>
<name>A0A926DSV8_9FIRM</name>
<keyword evidence="3" id="KW-0812">Transmembrane</keyword>
<feature type="transmembrane region" description="Helical" evidence="3">
    <location>
        <begin position="12"/>
        <end position="31"/>
    </location>
</feature>
<evidence type="ECO:0000313" key="4">
    <source>
        <dbReference type="EMBL" id="MBC8542670.1"/>
    </source>
</evidence>
<dbReference type="PANTHER" id="PTHR34295:SF1">
    <property type="entry name" value="BIOTIN TRANSPORTER BIOY"/>
    <property type="match status" value="1"/>
</dbReference>
<sequence>MDTARQSTHVVQLTKIALCIALLCVSSYIAIPLPFTSVVLTAQTLVVNVVALILTPVQSACAVGLYILLGIFGLPVFAGATSGIGRIIGPTGGFIVGFLVAAPVISAIKGKRIQWLRYCLVTIAVGIPIIDFFGTAFMCWFQKMGILEAVIAAVLPFLLGDIIKCVVASYLGIVLNKVLNPYRGERS</sequence>
<dbReference type="Pfam" id="PF02632">
    <property type="entry name" value="BioY"/>
    <property type="match status" value="1"/>
</dbReference>
<accession>A0A926DSV8</accession>
<comment type="caution">
    <text evidence="4">The sequence shown here is derived from an EMBL/GenBank/DDBJ whole genome shotgun (WGS) entry which is preliminary data.</text>
</comment>
<organism evidence="4 5">
    <name type="scientific">Bianquea renquensis</name>
    <dbReference type="NCBI Taxonomy" id="2763661"/>
    <lineage>
        <taxon>Bacteria</taxon>
        <taxon>Bacillati</taxon>
        <taxon>Bacillota</taxon>
        <taxon>Clostridia</taxon>
        <taxon>Eubacteriales</taxon>
        <taxon>Bianqueaceae</taxon>
        <taxon>Bianquea</taxon>
    </lineage>
</organism>
<dbReference type="Gene3D" id="1.10.1760.20">
    <property type="match status" value="1"/>
</dbReference>
<feature type="transmembrane region" description="Helical" evidence="3">
    <location>
        <begin position="37"/>
        <end position="54"/>
    </location>
</feature>
<proteinExistence type="inferred from homology"/>
<dbReference type="PIRSF" id="PIRSF016661">
    <property type="entry name" value="BioY"/>
    <property type="match status" value="1"/>
</dbReference>
<keyword evidence="2" id="KW-0813">Transport</keyword>
<reference evidence="4" key="1">
    <citation type="submission" date="2020-08" db="EMBL/GenBank/DDBJ databases">
        <title>Genome public.</title>
        <authorList>
            <person name="Liu C."/>
            <person name="Sun Q."/>
        </authorList>
    </citation>
    <scope>NUCLEOTIDE SEQUENCE</scope>
    <source>
        <strain evidence="4">NSJ-32</strain>
    </source>
</reference>
<evidence type="ECO:0000256" key="1">
    <source>
        <dbReference type="ARBA" id="ARBA00010692"/>
    </source>
</evidence>
<dbReference type="RefSeq" id="WP_177717384.1">
    <property type="nucleotide sequence ID" value="NZ_JACRSQ010000003.1"/>
</dbReference>
<dbReference type="Proteomes" id="UP000657006">
    <property type="component" value="Unassembled WGS sequence"/>
</dbReference>
<evidence type="ECO:0000256" key="2">
    <source>
        <dbReference type="PIRNR" id="PIRNR016661"/>
    </source>
</evidence>
<keyword evidence="5" id="KW-1185">Reference proteome</keyword>
<keyword evidence="3" id="KW-1133">Transmembrane helix</keyword>
<feature type="transmembrane region" description="Helical" evidence="3">
    <location>
        <begin position="61"/>
        <end position="81"/>
    </location>
</feature>
<dbReference type="GO" id="GO:0005886">
    <property type="term" value="C:plasma membrane"/>
    <property type="evidence" value="ECO:0007669"/>
    <property type="project" value="UniProtKB-SubCell"/>
</dbReference>
<dbReference type="PANTHER" id="PTHR34295">
    <property type="entry name" value="BIOTIN TRANSPORTER BIOY"/>
    <property type="match status" value="1"/>
</dbReference>
<gene>
    <name evidence="4" type="ORF">H8730_03795</name>
</gene>
<feature type="transmembrane region" description="Helical" evidence="3">
    <location>
        <begin position="115"/>
        <end position="137"/>
    </location>
</feature>
<dbReference type="EMBL" id="JACRSQ010000003">
    <property type="protein sequence ID" value="MBC8542670.1"/>
    <property type="molecule type" value="Genomic_DNA"/>
</dbReference>